<dbReference type="PROSITE" id="PS51729">
    <property type="entry name" value="GNAT_YJDJ"/>
    <property type="match status" value="1"/>
</dbReference>
<dbReference type="SUPFAM" id="SSF55729">
    <property type="entry name" value="Acyl-CoA N-acyltransferases (Nat)"/>
    <property type="match status" value="1"/>
</dbReference>
<evidence type="ECO:0000313" key="3">
    <source>
        <dbReference type="Proteomes" id="UP000295293"/>
    </source>
</evidence>
<dbReference type="RefSeq" id="WP_133820135.1">
    <property type="nucleotide sequence ID" value="NZ_SNZH01000012.1"/>
</dbReference>
<keyword evidence="3" id="KW-1185">Reference proteome</keyword>
<reference evidence="2 3" key="1">
    <citation type="submission" date="2019-03" db="EMBL/GenBank/DDBJ databases">
        <title>Genomic Encyclopedia of Type Strains, Phase IV (KMG-IV): sequencing the most valuable type-strain genomes for metagenomic binning, comparative biology and taxonomic classification.</title>
        <authorList>
            <person name="Goeker M."/>
        </authorList>
    </citation>
    <scope>NUCLEOTIDE SEQUENCE [LARGE SCALE GENOMIC DNA]</scope>
    <source>
        <strain evidence="2 3">DSM 21667</strain>
    </source>
</reference>
<dbReference type="Proteomes" id="UP000295293">
    <property type="component" value="Unassembled WGS sequence"/>
</dbReference>
<protein>
    <recommendedName>
        <fullName evidence="1">N-acetyltransferase domain-containing protein</fullName>
    </recommendedName>
</protein>
<dbReference type="InterPro" id="IPR045057">
    <property type="entry name" value="Gcn5-rel_NAT"/>
</dbReference>
<evidence type="ECO:0000313" key="2">
    <source>
        <dbReference type="EMBL" id="TDR40766.1"/>
    </source>
</evidence>
<accession>A0A4R6YRQ1</accession>
<gene>
    <name evidence="2" type="ORF">DFR29_11280</name>
</gene>
<dbReference type="InterPro" id="IPR031165">
    <property type="entry name" value="GNAT_YJDJ"/>
</dbReference>
<dbReference type="AlphaFoldDB" id="A0A4R6YRQ1"/>
<sequence>MDFAIEHDTAAQRFHTLVDGFRCVLDYRLEGQRMAIVHTGVPGEVGGRGIAAQLTAAAVAAARANGWKVAPLCSYAQVWFERHPEEADLLG</sequence>
<dbReference type="EMBL" id="SNZH01000012">
    <property type="protein sequence ID" value="TDR40766.1"/>
    <property type="molecule type" value="Genomic_DNA"/>
</dbReference>
<dbReference type="OrthoDB" id="9813275at2"/>
<dbReference type="Pfam" id="PF14542">
    <property type="entry name" value="Acetyltransf_CG"/>
    <property type="match status" value="1"/>
</dbReference>
<name>A0A4R6YRQ1_9GAMM</name>
<feature type="domain" description="N-acetyltransferase" evidence="1">
    <location>
        <begin position="6"/>
        <end position="91"/>
    </location>
</feature>
<organism evidence="2 3">
    <name type="scientific">Tahibacter aquaticus</name>
    <dbReference type="NCBI Taxonomy" id="520092"/>
    <lineage>
        <taxon>Bacteria</taxon>
        <taxon>Pseudomonadati</taxon>
        <taxon>Pseudomonadota</taxon>
        <taxon>Gammaproteobacteria</taxon>
        <taxon>Lysobacterales</taxon>
        <taxon>Rhodanobacteraceae</taxon>
        <taxon>Tahibacter</taxon>
    </lineage>
</organism>
<evidence type="ECO:0000259" key="1">
    <source>
        <dbReference type="PROSITE" id="PS51729"/>
    </source>
</evidence>
<dbReference type="PANTHER" id="PTHR31435">
    <property type="entry name" value="PROTEIN NATD1"/>
    <property type="match status" value="1"/>
</dbReference>
<dbReference type="PANTHER" id="PTHR31435:SF9">
    <property type="entry name" value="PROTEIN NATD1"/>
    <property type="match status" value="1"/>
</dbReference>
<dbReference type="Gene3D" id="3.40.630.30">
    <property type="match status" value="1"/>
</dbReference>
<dbReference type="InterPro" id="IPR016181">
    <property type="entry name" value="Acyl_CoA_acyltransferase"/>
</dbReference>
<proteinExistence type="predicted"/>
<comment type="caution">
    <text evidence="2">The sequence shown here is derived from an EMBL/GenBank/DDBJ whole genome shotgun (WGS) entry which is preliminary data.</text>
</comment>